<evidence type="ECO:0000259" key="6">
    <source>
        <dbReference type="Pfam" id="PF23335"/>
    </source>
</evidence>
<protein>
    <submittedName>
        <fullName evidence="8">WD40-repeat-containing domain protein</fullName>
    </submittedName>
</protein>
<feature type="domain" description="IFT80 second beta-propeller" evidence="6">
    <location>
        <begin position="310"/>
        <end position="604"/>
    </location>
</feature>
<dbReference type="InterPro" id="IPR036322">
    <property type="entry name" value="WD40_repeat_dom_sf"/>
</dbReference>
<keyword evidence="4" id="KW-0853">WD repeat</keyword>
<dbReference type="SMART" id="SM00320">
    <property type="entry name" value="WD40"/>
    <property type="match status" value="5"/>
</dbReference>
<evidence type="ECO:0000313" key="8">
    <source>
        <dbReference type="EMBL" id="ORZ38192.1"/>
    </source>
</evidence>
<feature type="region of interest" description="Disordered" evidence="5">
    <location>
        <begin position="40"/>
        <end position="61"/>
    </location>
</feature>
<dbReference type="AlphaFoldDB" id="A0A1Y2HYG9"/>
<evidence type="ECO:0000259" key="7">
    <source>
        <dbReference type="Pfam" id="PF23387"/>
    </source>
</evidence>
<gene>
    <name evidence="8" type="ORF">BCR44DRAFT_59938</name>
</gene>
<dbReference type="Proteomes" id="UP000193411">
    <property type="component" value="Unassembled WGS sequence"/>
</dbReference>
<reference evidence="8 9" key="1">
    <citation type="submission" date="2016-07" db="EMBL/GenBank/DDBJ databases">
        <title>Pervasive Adenine N6-methylation of Active Genes in Fungi.</title>
        <authorList>
            <consortium name="DOE Joint Genome Institute"/>
            <person name="Mondo S.J."/>
            <person name="Dannebaum R.O."/>
            <person name="Kuo R.C."/>
            <person name="Labutti K."/>
            <person name="Haridas S."/>
            <person name="Kuo A."/>
            <person name="Salamov A."/>
            <person name="Ahrendt S.R."/>
            <person name="Lipzen A."/>
            <person name="Sullivan W."/>
            <person name="Andreopoulos W.B."/>
            <person name="Clum A."/>
            <person name="Lindquist E."/>
            <person name="Daum C."/>
            <person name="Ramamoorthy G.K."/>
            <person name="Gryganskyi A."/>
            <person name="Culley D."/>
            <person name="Magnuson J.K."/>
            <person name="James T.Y."/>
            <person name="O'Malley M.A."/>
            <person name="Stajich J.E."/>
            <person name="Spatafora J.W."/>
            <person name="Visel A."/>
            <person name="Grigoriev I.V."/>
        </authorList>
    </citation>
    <scope>NUCLEOTIDE SEQUENCE [LARGE SCALE GENOMIC DNA]</scope>
    <source>
        <strain evidence="8 9">PL171</strain>
    </source>
</reference>
<dbReference type="Gene3D" id="2.130.10.10">
    <property type="entry name" value="YVTN repeat-like/Quinoprotein amine dehydrogenase"/>
    <property type="match status" value="2"/>
</dbReference>
<dbReference type="PROSITE" id="PS50082">
    <property type="entry name" value="WD_REPEATS_2"/>
    <property type="match status" value="2"/>
</dbReference>
<dbReference type="SUPFAM" id="SSF50978">
    <property type="entry name" value="WD40 repeat-like"/>
    <property type="match status" value="2"/>
</dbReference>
<evidence type="ECO:0000313" key="9">
    <source>
        <dbReference type="Proteomes" id="UP000193411"/>
    </source>
</evidence>
<keyword evidence="2" id="KW-0969">Cilium</keyword>
<dbReference type="InterPro" id="IPR056157">
    <property type="entry name" value="TPR_IFT80_172_dom"/>
</dbReference>
<evidence type="ECO:0000256" key="1">
    <source>
        <dbReference type="ARBA" id="ARBA00004138"/>
    </source>
</evidence>
<dbReference type="Pfam" id="PF23387">
    <property type="entry name" value="TPR_IFT80_172"/>
    <property type="match status" value="1"/>
</dbReference>
<evidence type="ECO:0000256" key="2">
    <source>
        <dbReference type="ARBA" id="ARBA00023069"/>
    </source>
</evidence>
<keyword evidence="9" id="KW-1185">Reference proteome</keyword>
<evidence type="ECO:0000256" key="4">
    <source>
        <dbReference type="PROSITE-ProRule" id="PRU00221"/>
    </source>
</evidence>
<proteinExistence type="predicted"/>
<organism evidence="8 9">
    <name type="scientific">Catenaria anguillulae PL171</name>
    <dbReference type="NCBI Taxonomy" id="765915"/>
    <lineage>
        <taxon>Eukaryota</taxon>
        <taxon>Fungi</taxon>
        <taxon>Fungi incertae sedis</taxon>
        <taxon>Blastocladiomycota</taxon>
        <taxon>Blastocladiomycetes</taxon>
        <taxon>Blastocladiales</taxon>
        <taxon>Catenariaceae</taxon>
        <taxon>Catenaria</taxon>
    </lineage>
</organism>
<dbReference type="Pfam" id="PF00400">
    <property type="entry name" value="WD40"/>
    <property type="match status" value="2"/>
</dbReference>
<dbReference type="OrthoDB" id="408728at2759"/>
<dbReference type="InterPro" id="IPR056456">
    <property type="entry name" value="Beta-prop_IFT80_2nd"/>
</dbReference>
<comment type="caution">
    <text evidence="8">The sequence shown here is derived from an EMBL/GenBank/DDBJ whole genome shotgun (WGS) entry which is preliminary data.</text>
</comment>
<dbReference type="PROSITE" id="PS50294">
    <property type="entry name" value="WD_REPEATS_REGION"/>
    <property type="match status" value="2"/>
</dbReference>
<name>A0A1Y2HYG9_9FUNG</name>
<dbReference type="InterPro" id="IPR001680">
    <property type="entry name" value="WD40_rpt"/>
</dbReference>
<comment type="subcellular location">
    <subcellularLocation>
        <location evidence="1">Cell projection</location>
        <location evidence="1">Cilium</location>
    </subcellularLocation>
</comment>
<dbReference type="GO" id="GO:0060271">
    <property type="term" value="P:cilium assembly"/>
    <property type="evidence" value="ECO:0007669"/>
    <property type="project" value="TreeGrafter"/>
</dbReference>
<dbReference type="GO" id="GO:0030992">
    <property type="term" value="C:intraciliary transport particle B"/>
    <property type="evidence" value="ECO:0007669"/>
    <property type="project" value="TreeGrafter"/>
</dbReference>
<feature type="domain" description="IFT80/172/WDR35 TPR" evidence="7">
    <location>
        <begin position="636"/>
        <end position="784"/>
    </location>
</feature>
<sequence length="789" mass="85079">MRLKIHNNPTQHSDAVACLTYSPATSDMYTLGDDQRFVRWSSDSPADPNGPPISTPLFPSSASASASQQQKIFYTSLHWSPTPKSDLVVAGSSDGKLILASRNATRIDKVLGDAHRGAILCVAWSLDAATLLSAGEDGLLKIWSKSGMLRSTLVTQPLPVFCAAWAAAGDAVLYTSGKSLCVKPLSAGSKPLVWRAHDGLVTKLAWNETTGLVVSGGEDKKYKVWDAFGRLLFSSQMLEHPVTSVAWTTAGDAFAVGTWNGVRVCDRLGWTLAAASIDCGSLLSLCWLPDGTSLAYSSARGHVGFAHLVDRRVEWRHIEVEVLDDKIVSVRDASSGHEEQLDFKDKLVHVGIAFGQVLLLTKAHAHVFAFGKSLCTFDLPGASTAASGGGSGFRIVCVRQSKSHFAVLDATGTISILTYSGRASASIKLASPNAAALVHDSVLALNDEVLAVRDPANECSVLLYDLTTGKPMTPGLTHSAPIKLVDVDHGTPGAGYAATHLVLVDKNNDLLLAPITPRLGALVKLAGMVESARFDEESPVLAAVVDHKLTFLMYPAVVLVDPDLRGLTRKVVKDAAVKAARIAWFSKSQCALRRTDGSSMVVAYTCPYTRHVHLLAARKKWDAMVTLGRAAKSREVWAVIAGLAVQGNELNTAEVAYAAVDMADKVSYLGYIKEISKSAEVRNAEVLVFKRMFREAEGVLVASGNGFWAVRMWCGLHQWDRALDVATRFKEYLPVVLAARQEFLARMGGLEEKNKRFVQALQQVDGGVINKERVRALVRQEETKVGLAR</sequence>
<dbReference type="Pfam" id="PF23335">
    <property type="entry name" value="Beta-prop_IFT80_2nd"/>
    <property type="match status" value="1"/>
</dbReference>
<feature type="repeat" description="WD" evidence="4">
    <location>
        <begin position="112"/>
        <end position="144"/>
    </location>
</feature>
<evidence type="ECO:0000256" key="5">
    <source>
        <dbReference type="SAM" id="MobiDB-lite"/>
    </source>
</evidence>
<dbReference type="GO" id="GO:0005929">
    <property type="term" value="C:cilium"/>
    <property type="evidence" value="ECO:0007669"/>
    <property type="project" value="UniProtKB-SubCell"/>
</dbReference>
<dbReference type="PANTHER" id="PTHR24098">
    <property type="entry name" value="OUTER SEGMENT 5"/>
    <property type="match status" value="1"/>
</dbReference>
<accession>A0A1Y2HYG9</accession>
<dbReference type="EMBL" id="MCFL01000009">
    <property type="protein sequence ID" value="ORZ38192.1"/>
    <property type="molecule type" value="Genomic_DNA"/>
</dbReference>
<evidence type="ECO:0000256" key="3">
    <source>
        <dbReference type="ARBA" id="ARBA00023273"/>
    </source>
</evidence>
<dbReference type="PANTHER" id="PTHR24098:SF0">
    <property type="entry name" value="OUTER SEGMENT 5"/>
    <property type="match status" value="1"/>
</dbReference>
<dbReference type="STRING" id="765915.A0A1Y2HYG9"/>
<keyword evidence="3" id="KW-0966">Cell projection</keyword>
<dbReference type="InterPro" id="IPR015943">
    <property type="entry name" value="WD40/YVTN_repeat-like_dom_sf"/>
</dbReference>
<feature type="repeat" description="WD" evidence="4">
    <location>
        <begin position="194"/>
        <end position="226"/>
    </location>
</feature>